<evidence type="ECO:0000313" key="2">
    <source>
        <dbReference type="EMBL" id="MFC3032181.1"/>
    </source>
</evidence>
<protein>
    <submittedName>
        <fullName evidence="2">Uncharacterized protein</fullName>
    </submittedName>
</protein>
<keyword evidence="3" id="KW-1185">Reference proteome</keyword>
<comment type="caution">
    <text evidence="2">The sequence shown here is derived from an EMBL/GenBank/DDBJ whole genome shotgun (WGS) entry which is preliminary data.</text>
</comment>
<evidence type="ECO:0000313" key="3">
    <source>
        <dbReference type="Proteomes" id="UP001595453"/>
    </source>
</evidence>
<reference evidence="3" key="1">
    <citation type="journal article" date="2019" name="Int. J. Syst. Evol. Microbiol.">
        <title>The Global Catalogue of Microorganisms (GCM) 10K type strain sequencing project: providing services to taxonomists for standard genome sequencing and annotation.</title>
        <authorList>
            <consortium name="The Broad Institute Genomics Platform"/>
            <consortium name="The Broad Institute Genome Sequencing Center for Infectious Disease"/>
            <person name="Wu L."/>
            <person name="Ma J."/>
        </authorList>
    </citation>
    <scope>NUCLEOTIDE SEQUENCE [LARGE SCALE GENOMIC DNA]</scope>
    <source>
        <strain evidence="3">KCTC 42730</strain>
    </source>
</reference>
<dbReference type="Proteomes" id="UP001595453">
    <property type="component" value="Unassembled WGS sequence"/>
</dbReference>
<dbReference type="RefSeq" id="WP_377122273.1">
    <property type="nucleotide sequence ID" value="NZ_JBHRSD010000011.1"/>
</dbReference>
<proteinExistence type="predicted"/>
<feature type="chain" id="PRO_5046240980" evidence="1">
    <location>
        <begin position="30"/>
        <end position="594"/>
    </location>
</feature>
<keyword evidence="1" id="KW-0732">Signal</keyword>
<feature type="signal peptide" evidence="1">
    <location>
        <begin position="1"/>
        <end position="29"/>
    </location>
</feature>
<accession>A0ABV7CHZ5</accession>
<evidence type="ECO:0000256" key="1">
    <source>
        <dbReference type="SAM" id="SignalP"/>
    </source>
</evidence>
<sequence length="594" mass="64310">MTYRQPRVLGSVLCSALSLAIVASFNSAAASSFPGGNTITPADLTATPATLPAPPPKYDLNNPISHEEFARFAWRQFIYFNSPTQRSGNSQVGQSTVVRGQVSPSDNFVTSGNPRFYHNGKSSTDNLSSNILLWQSFAHRSELFPKNSTARGNFPTLAPQYEFTNLTVPASQARFNNLDENSQIGQNKLFFPKTGSTPSQNPYDDYEVLFEAKVNQVEYDYVKGLGGKAPDTFNLPNETVEIKAAWRVLSDDLAQSGRYHTAEALYYKSSGTGDEVEAHVATFGLIGLHIIRKMKNYEAFVFSTFEHVDNLKTPNGSDTGLYFYTTYNQMSYRGTVTGQPHAIINTGTNLSQVTLPLQGAVTAANGYNFIPGQYTQPSDTSAGPIKVVQPPTITNAVIKVNQEVKNAMASSGQFKDSVWQYYQLKGVQPLPANEDATLAGQANPLTQDYFLANNVVESSQPGIQLFKGGAPGPVYQTAVNVDCTQFTMNNVPSSVNCFPNPRAGSSAYNIVNVPNLVVPGVSQSAQNSIVMGGCMGCHGQSQYTNKDGSKTSIFSFLINSTNLSSQGGFEADAFDQRGTDLSSAALQYMATSKK</sequence>
<dbReference type="EMBL" id="JBHRSD010000011">
    <property type="protein sequence ID" value="MFC3032181.1"/>
    <property type="molecule type" value="Genomic_DNA"/>
</dbReference>
<organism evidence="2 3">
    <name type="scientific">Pseudoalteromonas fenneropenaei</name>
    <dbReference type="NCBI Taxonomy" id="1737459"/>
    <lineage>
        <taxon>Bacteria</taxon>
        <taxon>Pseudomonadati</taxon>
        <taxon>Pseudomonadota</taxon>
        <taxon>Gammaproteobacteria</taxon>
        <taxon>Alteromonadales</taxon>
        <taxon>Pseudoalteromonadaceae</taxon>
        <taxon>Pseudoalteromonas</taxon>
    </lineage>
</organism>
<gene>
    <name evidence="2" type="ORF">ACFOEE_06595</name>
</gene>
<name>A0ABV7CHZ5_9GAMM</name>